<dbReference type="KEGG" id="nsh:GXM_06227"/>
<organism evidence="1 2">
    <name type="scientific">Nostoc sphaeroides CCNUC1</name>
    <dbReference type="NCBI Taxonomy" id="2653204"/>
    <lineage>
        <taxon>Bacteria</taxon>
        <taxon>Bacillati</taxon>
        <taxon>Cyanobacteriota</taxon>
        <taxon>Cyanophyceae</taxon>
        <taxon>Nostocales</taxon>
        <taxon>Nostocaceae</taxon>
        <taxon>Nostoc</taxon>
    </lineage>
</organism>
<gene>
    <name evidence="1" type="ORF">GXM_06227</name>
</gene>
<keyword evidence="2" id="KW-1185">Reference proteome</keyword>
<proteinExistence type="predicted"/>
<evidence type="ECO:0000313" key="2">
    <source>
        <dbReference type="Proteomes" id="UP000326678"/>
    </source>
</evidence>
<protein>
    <submittedName>
        <fullName evidence="1">Uncharacterized protein</fullName>
    </submittedName>
</protein>
<name>A0A5P8W7H4_9NOSO</name>
<evidence type="ECO:0000313" key="1">
    <source>
        <dbReference type="EMBL" id="QFS48733.1"/>
    </source>
</evidence>
<sequence length="44" mass="4915">MCTDNSGRTEQFGRNFPSKGDVYDGLRLRTLIIVLISLLESGLQ</sequence>
<reference evidence="1 2" key="1">
    <citation type="submission" date="2019-10" db="EMBL/GenBank/DDBJ databases">
        <title>Genomic and transcriptomic insights into the perfect genentic adaptation of a filamentous nitrogen-fixing cyanobacterium to rice fields.</title>
        <authorList>
            <person name="Chen Z."/>
        </authorList>
    </citation>
    <scope>NUCLEOTIDE SEQUENCE [LARGE SCALE GENOMIC DNA]</scope>
    <source>
        <strain evidence="1">CCNUC1</strain>
    </source>
</reference>
<dbReference type="Proteomes" id="UP000326678">
    <property type="component" value="Chromosome Gxm1"/>
</dbReference>
<dbReference type="AlphaFoldDB" id="A0A5P8W7H4"/>
<dbReference type="EMBL" id="CP045226">
    <property type="protein sequence ID" value="QFS48733.1"/>
    <property type="molecule type" value="Genomic_DNA"/>
</dbReference>
<accession>A0A5P8W7H4</accession>